<reference evidence="10" key="1">
    <citation type="journal article" date="2019" name="Int. J. Syst. Evol. Microbiol.">
        <title>The Global Catalogue of Microorganisms (GCM) 10K type strain sequencing project: providing services to taxonomists for standard genome sequencing and annotation.</title>
        <authorList>
            <consortium name="The Broad Institute Genomics Platform"/>
            <consortium name="The Broad Institute Genome Sequencing Center for Infectious Disease"/>
            <person name="Wu L."/>
            <person name="Ma J."/>
        </authorList>
    </citation>
    <scope>NUCLEOTIDE SEQUENCE [LARGE SCALE GENOMIC DNA]</scope>
    <source>
        <strain evidence="10">JCM 18657</strain>
    </source>
</reference>
<organism evidence="9 10">
    <name type="scientific">Paenibacillus thermoaerophilus</name>
    <dbReference type="NCBI Taxonomy" id="1215385"/>
    <lineage>
        <taxon>Bacteria</taxon>
        <taxon>Bacillati</taxon>
        <taxon>Bacillota</taxon>
        <taxon>Bacilli</taxon>
        <taxon>Bacillales</taxon>
        <taxon>Paenibacillaceae</taxon>
        <taxon>Paenibacillus</taxon>
    </lineage>
</organism>
<evidence type="ECO:0000313" key="10">
    <source>
        <dbReference type="Proteomes" id="UP001596528"/>
    </source>
</evidence>
<evidence type="ECO:0000256" key="2">
    <source>
        <dbReference type="ARBA" id="ARBA00021310"/>
    </source>
</evidence>
<keyword evidence="10" id="KW-1185">Reference proteome</keyword>
<evidence type="ECO:0000259" key="8">
    <source>
        <dbReference type="Pfam" id="PF11967"/>
    </source>
</evidence>
<comment type="similarity">
    <text evidence="1 7">Belongs to the RecO family.</text>
</comment>
<dbReference type="InterPro" id="IPR042242">
    <property type="entry name" value="RecO_C"/>
</dbReference>
<protein>
    <recommendedName>
        <fullName evidence="2 7">DNA repair protein RecO</fullName>
    </recommendedName>
    <alternativeName>
        <fullName evidence="6 7">Recombination protein O</fullName>
    </alternativeName>
</protein>
<evidence type="ECO:0000256" key="7">
    <source>
        <dbReference type="HAMAP-Rule" id="MF_00201"/>
    </source>
</evidence>
<dbReference type="EMBL" id="JBHTGQ010000002">
    <property type="protein sequence ID" value="MFC7748619.1"/>
    <property type="molecule type" value="Genomic_DNA"/>
</dbReference>
<keyword evidence="4 7" id="KW-0233">DNA recombination</keyword>
<dbReference type="SUPFAM" id="SSF50249">
    <property type="entry name" value="Nucleic acid-binding proteins"/>
    <property type="match status" value="1"/>
</dbReference>
<dbReference type="InterPro" id="IPR022572">
    <property type="entry name" value="DNA_rep/recomb_RecO_N"/>
</dbReference>
<comment type="function">
    <text evidence="7">Involved in DNA repair and RecF pathway recombination.</text>
</comment>
<dbReference type="NCBIfam" id="TIGR00613">
    <property type="entry name" value="reco"/>
    <property type="match status" value="1"/>
</dbReference>
<feature type="domain" description="DNA replication/recombination mediator RecO N-terminal" evidence="8">
    <location>
        <begin position="1"/>
        <end position="75"/>
    </location>
</feature>
<evidence type="ECO:0000313" key="9">
    <source>
        <dbReference type="EMBL" id="MFC7748619.1"/>
    </source>
</evidence>
<gene>
    <name evidence="7 9" type="primary">recO</name>
    <name evidence="9" type="ORF">ACFQWB_01490</name>
</gene>
<dbReference type="Pfam" id="PF11967">
    <property type="entry name" value="RecO_N"/>
    <property type="match status" value="1"/>
</dbReference>
<evidence type="ECO:0000256" key="1">
    <source>
        <dbReference type="ARBA" id="ARBA00007452"/>
    </source>
</evidence>
<dbReference type="Gene3D" id="1.20.1440.120">
    <property type="entry name" value="Recombination protein O, C-terminal domain"/>
    <property type="match status" value="1"/>
</dbReference>
<dbReference type="InterPro" id="IPR003717">
    <property type="entry name" value="RecO"/>
</dbReference>
<dbReference type="PANTHER" id="PTHR33991:SF1">
    <property type="entry name" value="DNA REPAIR PROTEIN RECO"/>
    <property type="match status" value="1"/>
</dbReference>
<keyword evidence="3 7" id="KW-0227">DNA damage</keyword>
<comment type="caution">
    <text evidence="9">The sequence shown here is derived from an EMBL/GenBank/DDBJ whole genome shotgun (WGS) entry which is preliminary data.</text>
</comment>
<dbReference type="InterPro" id="IPR012340">
    <property type="entry name" value="NA-bd_OB-fold"/>
</dbReference>
<keyword evidence="5 7" id="KW-0234">DNA repair</keyword>
<evidence type="ECO:0000256" key="4">
    <source>
        <dbReference type="ARBA" id="ARBA00023172"/>
    </source>
</evidence>
<dbReference type="RefSeq" id="WP_138787672.1">
    <property type="nucleotide sequence ID" value="NZ_JBHTGQ010000002.1"/>
</dbReference>
<dbReference type="Proteomes" id="UP001596528">
    <property type="component" value="Unassembled WGS sequence"/>
</dbReference>
<accession>A0ABW2UXL4</accession>
<dbReference type="InterPro" id="IPR037278">
    <property type="entry name" value="ARFGAP/RecO"/>
</dbReference>
<evidence type="ECO:0000256" key="3">
    <source>
        <dbReference type="ARBA" id="ARBA00022763"/>
    </source>
</evidence>
<evidence type="ECO:0000256" key="6">
    <source>
        <dbReference type="ARBA" id="ARBA00033409"/>
    </source>
</evidence>
<evidence type="ECO:0000256" key="5">
    <source>
        <dbReference type="ARBA" id="ARBA00023204"/>
    </source>
</evidence>
<dbReference type="HAMAP" id="MF_00201">
    <property type="entry name" value="RecO"/>
    <property type="match status" value="1"/>
</dbReference>
<dbReference type="PANTHER" id="PTHR33991">
    <property type="entry name" value="DNA REPAIR PROTEIN RECO"/>
    <property type="match status" value="1"/>
</dbReference>
<dbReference type="Gene3D" id="2.40.50.140">
    <property type="entry name" value="Nucleic acid-binding proteins"/>
    <property type="match status" value="1"/>
</dbReference>
<dbReference type="SUPFAM" id="SSF57863">
    <property type="entry name" value="ArfGap/RecO-like zinc finger"/>
    <property type="match status" value="1"/>
</dbReference>
<dbReference type="Pfam" id="PF02565">
    <property type="entry name" value="RecO_C"/>
    <property type="match status" value="1"/>
</dbReference>
<name>A0ABW2UXL4_9BACL</name>
<proteinExistence type="inferred from homology"/>
<sequence length="259" mass="28350">MLIRAEAIVMRSMDYGEGNKIITLFTREYGKLGAVARGARKPKSRLAAASQPFTCGEYVIFKAGGSLGTLNDAEIEYGHQRIREDLHRAAFASYWMEFADRTIADGERLPWFYEQLKAALAALEQGKPPGVLTRAIELQLLSAAGYQPKLDACVECGGEQRPWAFGAREGGLLCARCAAFKSPPAGSAASPEAPLAMTDGAVKLLRVLAQLDLRRLGGVTVKPETDLALQAALRRYVDVQTELRLKSRQFLDQLDKYGI</sequence>